<dbReference type="PANTHER" id="PTHR30615">
    <property type="entry name" value="UNCHARACTERIZED PROTEIN YJBQ-RELATED"/>
    <property type="match status" value="1"/>
</dbReference>
<comment type="caution">
    <text evidence="2">The sequence shown here is derived from an EMBL/GenBank/DDBJ whole genome shotgun (WGS) entry which is preliminary data.</text>
</comment>
<dbReference type="InterPro" id="IPR035917">
    <property type="entry name" value="YjbQ-like_sf"/>
</dbReference>
<comment type="similarity">
    <text evidence="1">Belongs to the UPF0047 family.</text>
</comment>
<feature type="non-terminal residue" evidence="2">
    <location>
        <position position="38"/>
    </location>
</feature>
<dbReference type="Gene3D" id="2.60.120.460">
    <property type="entry name" value="YjbQ-like"/>
    <property type="match status" value="1"/>
</dbReference>
<accession>A0A5J4PBD0</accession>
<sequence length="38" mass="4133">MSAHINASLIGSSITLPLLYGKLNLGTWQGSCLCEFRH</sequence>
<dbReference type="PANTHER" id="PTHR30615:SF8">
    <property type="entry name" value="UPF0047 PROTEIN C4A8.02C"/>
    <property type="match status" value="1"/>
</dbReference>
<organism evidence="2">
    <name type="scientific">termite gut metagenome</name>
    <dbReference type="NCBI Taxonomy" id="433724"/>
    <lineage>
        <taxon>unclassified sequences</taxon>
        <taxon>metagenomes</taxon>
        <taxon>organismal metagenomes</taxon>
    </lineage>
</organism>
<dbReference type="Pfam" id="PF01894">
    <property type="entry name" value="YjbQ"/>
    <property type="match status" value="1"/>
</dbReference>
<reference evidence="2" key="1">
    <citation type="submission" date="2019-03" db="EMBL/GenBank/DDBJ databases">
        <title>Single cell metagenomics reveals metabolic interactions within the superorganism composed of flagellate Streblomastix strix and complex community of Bacteroidetes bacteria on its surface.</title>
        <authorList>
            <person name="Treitli S.C."/>
            <person name="Kolisko M."/>
            <person name="Husnik F."/>
            <person name="Keeling P."/>
            <person name="Hampl V."/>
        </authorList>
    </citation>
    <scope>NUCLEOTIDE SEQUENCE</scope>
    <source>
        <strain evidence="2">STM</strain>
    </source>
</reference>
<evidence type="ECO:0000256" key="1">
    <source>
        <dbReference type="ARBA" id="ARBA00005534"/>
    </source>
</evidence>
<evidence type="ECO:0000313" key="2">
    <source>
        <dbReference type="EMBL" id="KAA6305991.1"/>
    </source>
</evidence>
<dbReference type="InterPro" id="IPR001602">
    <property type="entry name" value="UPF0047_YjbQ-like"/>
</dbReference>
<dbReference type="AlphaFoldDB" id="A0A5J4PBD0"/>
<name>A0A5J4PBD0_9ZZZZ</name>
<protein>
    <submittedName>
        <fullName evidence="2">Uncharacterized protein</fullName>
    </submittedName>
</protein>
<proteinExistence type="inferred from homology"/>
<gene>
    <name evidence="2" type="ORF">EZS27_042354</name>
</gene>
<dbReference type="EMBL" id="SNRY01010259">
    <property type="protein sequence ID" value="KAA6305991.1"/>
    <property type="molecule type" value="Genomic_DNA"/>
</dbReference>
<dbReference type="SUPFAM" id="SSF111038">
    <property type="entry name" value="YjbQ-like"/>
    <property type="match status" value="1"/>
</dbReference>